<dbReference type="Gene3D" id="3.40.50.360">
    <property type="match status" value="1"/>
</dbReference>
<reference evidence="4 5" key="1">
    <citation type="journal article" date="2019" name="Int. J. Syst. Evol. Microbiol.">
        <title>The Global Catalogue of Microorganisms (GCM) 10K type strain sequencing project: providing services to taxonomists for standard genome sequencing and annotation.</title>
        <authorList>
            <consortium name="The Broad Institute Genomics Platform"/>
            <consortium name="The Broad Institute Genome Sequencing Center for Infectious Disease"/>
            <person name="Wu L."/>
            <person name="Ma J."/>
        </authorList>
    </citation>
    <scope>NUCLEOTIDE SEQUENCE [LARGE SCALE GENOMIC DNA]</scope>
    <source>
        <strain evidence="4 5">JCM 3325</strain>
    </source>
</reference>
<evidence type="ECO:0000313" key="5">
    <source>
        <dbReference type="Proteomes" id="UP001501231"/>
    </source>
</evidence>
<protein>
    <submittedName>
        <fullName evidence="4">NAD(P)H oxidoreductase</fullName>
    </submittedName>
</protein>
<dbReference type="PANTHER" id="PTHR10204">
    <property type="entry name" value="NAD P H OXIDOREDUCTASE-RELATED"/>
    <property type="match status" value="1"/>
</dbReference>
<dbReference type="InterPro" id="IPR003680">
    <property type="entry name" value="Flavodoxin_fold"/>
</dbReference>
<keyword evidence="2" id="KW-0560">Oxidoreductase</keyword>
<evidence type="ECO:0000256" key="1">
    <source>
        <dbReference type="ARBA" id="ARBA00006252"/>
    </source>
</evidence>
<feature type="domain" description="Flavodoxin-like fold" evidence="3">
    <location>
        <begin position="6"/>
        <end position="184"/>
    </location>
</feature>
<dbReference type="PANTHER" id="PTHR10204:SF34">
    <property type="entry name" value="NAD(P)H DEHYDROGENASE [QUINONE] 1 ISOFORM 1"/>
    <property type="match status" value="1"/>
</dbReference>
<dbReference type="NCBIfam" id="NF007280">
    <property type="entry name" value="PRK09739.1"/>
    <property type="match status" value="1"/>
</dbReference>
<comment type="caution">
    <text evidence="4">The sequence shown here is derived from an EMBL/GenBank/DDBJ whole genome shotgun (WGS) entry which is preliminary data.</text>
</comment>
<sequence length="202" mass="22437">MTAPTALLVLAHSRSTSLTARAADRARRRLERGGFTVDLLDLHAEDFDPRMTIEDEPAWTDPGKGYSAGTEAHMRRIEAADVIVVVFPVWWFGLPAILKGWIDRVWNYGFAYGRSTPRLHGKRIVWIGLAGYSEEHFTSTGWDESLTRTLTVGISNFCDIDDVKVHLVYGTVPDQTARAGHAEDILATAEAGLDRMLQPMVA</sequence>
<accession>A0ABN3J6U3</accession>
<evidence type="ECO:0000313" key="4">
    <source>
        <dbReference type="EMBL" id="GAA2422429.1"/>
    </source>
</evidence>
<gene>
    <name evidence="4" type="ORF">GCM10010191_37750</name>
</gene>
<evidence type="ECO:0000259" key="3">
    <source>
        <dbReference type="Pfam" id="PF02525"/>
    </source>
</evidence>
<dbReference type="InterPro" id="IPR051545">
    <property type="entry name" value="NAD(P)H_dehydrogenase_qn"/>
</dbReference>
<name>A0ABN3J6U3_9ACTN</name>
<dbReference type="Pfam" id="PF02525">
    <property type="entry name" value="Flavodoxin_2"/>
    <property type="match status" value="1"/>
</dbReference>
<evidence type="ECO:0000256" key="2">
    <source>
        <dbReference type="ARBA" id="ARBA00023002"/>
    </source>
</evidence>
<dbReference type="SUPFAM" id="SSF52218">
    <property type="entry name" value="Flavoproteins"/>
    <property type="match status" value="1"/>
</dbReference>
<organism evidence="4 5">
    <name type="scientific">Actinomadura vinacea</name>
    <dbReference type="NCBI Taxonomy" id="115336"/>
    <lineage>
        <taxon>Bacteria</taxon>
        <taxon>Bacillati</taxon>
        <taxon>Actinomycetota</taxon>
        <taxon>Actinomycetes</taxon>
        <taxon>Streptosporangiales</taxon>
        <taxon>Thermomonosporaceae</taxon>
        <taxon>Actinomadura</taxon>
    </lineage>
</organism>
<dbReference type="RefSeq" id="WP_344590289.1">
    <property type="nucleotide sequence ID" value="NZ_BAAARW010000012.1"/>
</dbReference>
<proteinExistence type="inferred from homology"/>
<dbReference type="Proteomes" id="UP001501231">
    <property type="component" value="Unassembled WGS sequence"/>
</dbReference>
<dbReference type="EMBL" id="BAAARW010000012">
    <property type="protein sequence ID" value="GAA2422429.1"/>
    <property type="molecule type" value="Genomic_DNA"/>
</dbReference>
<keyword evidence="5" id="KW-1185">Reference proteome</keyword>
<dbReference type="InterPro" id="IPR029039">
    <property type="entry name" value="Flavoprotein-like_sf"/>
</dbReference>
<comment type="similarity">
    <text evidence="1">Belongs to the NAD(P)H dehydrogenase (quinone) family.</text>
</comment>